<reference evidence="2" key="1">
    <citation type="submission" date="2023-08" db="EMBL/GenBank/DDBJ databases">
        <title>Reference Genome Resource for the Citrus Pathogen Phytophthora citrophthora.</title>
        <authorList>
            <person name="Moller H."/>
            <person name="Coetzee B."/>
            <person name="Rose L.J."/>
            <person name="Van Niekerk J.M."/>
        </authorList>
    </citation>
    <scope>NUCLEOTIDE SEQUENCE</scope>
    <source>
        <strain evidence="2">STE-U-9442</strain>
    </source>
</reference>
<dbReference type="PROSITE" id="PS50011">
    <property type="entry name" value="PROTEIN_KINASE_DOM"/>
    <property type="match status" value="1"/>
</dbReference>
<protein>
    <recommendedName>
        <fullName evidence="1">Protein kinase domain-containing protein</fullName>
    </recommendedName>
</protein>
<dbReference type="GO" id="GO:0005524">
    <property type="term" value="F:ATP binding"/>
    <property type="evidence" value="ECO:0007669"/>
    <property type="project" value="InterPro"/>
</dbReference>
<accession>A0AAD9GXW0</accession>
<dbReference type="EMBL" id="JASMQC010000003">
    <property type="protein sequence ID" value="KAK1946168.1"/>
    <property type="molecule type" value="Genomic_DNA"/>
</dbReference>
<proteinExistence type="predicted"/>
<evidence type="ECO:0000313" key="2">
    <source>
        <dbReference type="EMBL" id="KAK1946168.1"/>
    </source>
</evidence>
<dbReference type="AlphaFoldDB" id="A0AAD9GXW0"/>
<comment type="caution">
    <text evidence="2">The sequence shown here is derived from an EMBL/GenBank/DDBJ whole genome shotgun (WGS) entry which is preliminary data.</text>
</comment>
<name>A0AAD9GXW0_9STRA</name>
<dbReference type="GO" id="GO:0004672">
    <property type="term" value="F:protein kinase activity"/>
    <property type="evidence" value="ECO:0007669"/>
    <property type="project" value="InterPro"/>
</dbReference>
<feature type="domain" description="Protein kinase" evidence="1">
    <location>
        <begin position="1"/>
        <end position="131"/>
    </location>
</feature>
<dbReference type="InterPro" id="IPR011009">
    <property type="entry name" value="Kinase-like_dom_sf"/>
</dbReference>
<dbReference type="InterPro" id="IPR000719">
    <property type="entry name" value="Prot_kinase_dom"/>
</dbReference>
<evidence type="ECO:0000313" key="3">
    <source>
        <dbReference type="Proteomes" id="UP001259832"/>
    </source>
</evidence>
<organism evidence="2 3">
    <name type="scientific">Phytophthora citrophthora</name>
    <dbReference type="NCBI Taxonomy" id="4793"/>
    <lineage>
        <taxon>Eukaryota</taxon>
        <taxon>Sar</taxon>
        <taxon>Stramenopiles</taxon>
        <taxon>Oomycota</taxon>
        <taxon>Peronosporomycetes</taxon>
        <taxon>Peronosporales</taxon>
        <taxon>Peronosporaceae</taxon>
        <taxon>Phytophthora</taxon>
    </lineage>
</organism>
<dbReference type="Proteomes" id="UP001259832">
    <property type="component" value="Unassembled WGS sequence"/>
</dbReference>
<evidence type="ECO:0000259" key="1">
    <source>
        <dbReference type="PROSITE" id="PS50011"/>
    </source>
</evidence>
<dbReference type="SUPFAM" id="SSF56112">
    <property type="entry name" value="Protein kinase-like (PK-like)"/>
    <property type="match status" value="1"/>
</dbReference>
<sequence>MHRDIRWSNTIKRIDCIEWYLIDFADAAQSPQKYPSGDHLNREEHASEIFVEGGTHTIAVDLWAVGYLVKKSKIEEEWITEPQRALFLDRLMNTEPIARPTAHEALQLVSRFEREASESRGESLRKKHRRV</sequence>
<dbReference type="Gene3D" id="1.10.510.10">
    <property type="entry name" value="Transferase(Phosphotransferase) domain 1"/>
    <property type="match status" value="1"/>
</dbReference>
<keyword evidence="3" id="KW-1185">Reference proteome</keyword>
<gene>
    <name evidence="2" type="ORF">P3T76_001721</name>
</gene>